<dbReference type="OrthoDB" id="2322499at2759"/>
<dbReference type="SUPFAM" id="SSF81383">
    <property type="entry name" value="F-box domain"/>
    <property type="match status" value="1"/>
</dbReference>
<accession>A0A0C9WBQ3</accession>
<dbReference type="Proteomes" id="UP000053820">
    <property type="component" value="Unassembled WGS sequence"/>
</dbReference>
<evidence type="ECO:0000256" key="1">
    <source>
        <dbReference type="SAM" id="MobiDB-lite"/>
    </source>
</evidence>
<keyword evidence="2" id="KW-1133">Transmembrane helix</keyword>
<name>A0A0C9WBQ3_9AGAM</name>
<dbReference type="HOGENOM" id="CLU_010790_5_0_1"/>
<dbReference type="EMBL" id="KN839866">
    <property type="protein sequence ID" value="KIJ61012.1"/>
    <property type="molecule type" value="Genomic_DNA"/>
</dbReference>
<dbReference type="InterPro" id="IPR001810">
    <property type="entry name" value="F-box_dom"/>
</dbReference>
<feature type="domain" description="F-box" evidence="3">
    <location>
        <begin position="354"/>
        <end position="403"/>
    </location>
</feature>
<feature type="region of interest" description="Disordered" evidence="1">
    <location>
        <begin position="62"/>
        <end position="84"/>
    </location>
</feature>
<evidence type="ECO:0000259" key="3">
    <source>
        <dbReference type="PROSITE" id="PS50181"/>
    </source>
</evidence>
<feature type="region of interest" description="Disordered" evidence="1">
    <location>
        <begin position="246"/>
        <end position="325"/>
    </location>
</feature>
<keyword evidence="5" id="KW-1185">Reference proteome</keyword>
<reference evidence="4 5" key="1">
    <citation type="submission" date="2014-04" db="EMBL/GenBank/DDBJ databases">
        <title>Evolutionary Origins and Diversification of the Mycorrhizal Mutualists.</title>
        <authorList>
            <consortium name="DOE Joint Genome Institute"/>
            <consortium name="Mycorrhizal Genomics Consortium"/>
            <person name="Kohler A."/>
            <person name="Kuo A."/>
            <person name="Nagy L.G."/>
            <person name="Floudas D."/>
            <person name="Copeland A."/>
            <person name="Barry K.W."/>
            <person name="Cichocki N."/>
            <person name="Veneault-Fourrey C."/>
            <person name="LaButti K."/>
            <person name="Lindquist E.A."/>
            <person name="Lipzen A."/>
            <person name="Lundell T."/>
            <person name="Morin E."/>
            <person name="Murat C."/>
            <person name="Riley R."/>
            <person name="Ohm R."/>
            <person name="Sun H."/>
            <person name="Tunlid A."/>
            <person name="Henrissat B."/>
            <person name="Grigoriev I.V."/>
            <person name="Hibbett D.S."/>
            <person name="Martin F."/>
        </authorList>
    </citation>
    <scope>NUCLEOTIDE SEQUENCE [LARGE SCALE GENOMIC DNA]</scope>
    <source>
        <strain evidence="4 5">MD-312</strain>
    </source>
</reference>
<feature type="region of interest" description="Disordered" evidence="1">
    <location>
        <begin position="732"/>
        <end position="752"/>
    </location>
</feature>
<dbReference type="InterPro" id="IPR036047">
    <property type="entry name" value="F-box-like_dom_sf"/>
</dbReference>
<feature type="region of interest" description="Disordered" evidence="1">
    <location>
        <begin position="173"/>
        <end position="234"/>
    </location>
</feature>
<sequence length="1007" mass="112510">MAPSQSTSAATQTAKAEATPVEQTHQVSVAAMVILALSLVLMSVLAIVVALRHRKAMEAKRRKKLQIQEKPPPTRTCWPPLSRSKTKRSAVAKENFTAVGALHATSMLVAAAPSKMFSSPIAMQFRVPHENKTLCGASVDGLRHDDLSCDLVPESAAPDSLSSWDRLHDQPCAQHSTISPQSGPSTSRLQRSASKHQAYHQRSQSHPVPDISVWTPLTHDDQPPKASRKGLRMDDWENRPVLCVKLPVTSGRPPTPPAGHTSTDQAKEGVSSNGLDGYDSPLTDLDGSSTEDDHDSGEFDSDDGVLSDSSVSEYRGRVEKPPRKKLKLAVVGRPTKTSAAKRTTKSKGKKRACISLLLTMPLDIMYEVFTLLEPVDLVRLCRTNKAIRGTLMSRKAISIWKSARQMHNDFPHPSPGLSEPHWAVLLFGGSRCQECNTPNVHRPDLLIRRRVCTSCRKKNLVYSVNFSKIFPDFTPEIMDLIPFTNVGGWAHGHASHSKFFWTSDVYDMGQQLGKYQKDVHMRKTGARVLLNDYKEARKQFVASILEHALVTLKWFEDEDTRRKDKVLAKGEKNKDIIIERLIRLGYDPLDINLLQRHYIHSHDFRPINELTDKRWAQLLPKLTALLIETKAKRLVEQRKAIIAARKAKFIALYEAYVKQMEPTQWAYMPWAVEALQFGEIQALVDDPSLSPISDALWEEAINAMPELVEAWTLQKRKSLMFHLTQSADAPSSSSVSAASTQQPSQPLPESQLDSPASVFFCDNLQCSNATDSVRPPLCGWEEIKSHKCFQSYGLHYPINKVKCGTFKFSKRGREAVEAIMTTLKVGPHTTTSRTLDRDQSRFICMHCSPITDGGEILREALSWRQCIAHFIKKGHANPWWHVLSSAQMELLRQSPGPDPATLQTAWCCKRCAHHFEQPVSKDAALTHLRSAHAVNEPVEDVDYFFSKYIRRSLPSAVVVVASVSTGANASGCKDPKGWRCKHCPNQNRPFELQGVQSHIRAKYGPAL</sequence>
<dbReference type="AlphaFoldDB" id="A0A0C9WBQ3"/>
<gene>
    <name evidence="4" type="ORF">HYDPIDRAFT_31712</name>
</gene>
<feature type="compositionally biased region" description="Polar residues" evidence="1">
    <location>
        <begin position="260"/>
        <end position="274"/>
    </location>
</feature>
<feature type="compositionally biased region" description="Acidic residues" evidence="1">
    <location>
        <begin position="289"/>
        <end position="305"/>
    </location>
</feature>
<evidence type="ECO:0000313" key="4">
    <source>
        <dbReference type="EMBL" id="KIJ61012.1"/>
    </source>
</evidence>
<evidence type="ECO:0000313" key="5">
    <source>
        <dbReference type="Proteomes" id="UP000053820"/>
    </source>
</evidence>
<keyword evidence="2" id="KW-0812">Transmembrane</keyword>
<feature type="compositionally biased region" description="Polar residues" evidence="1">
    <location>
        <begin position="173"/>
        <end position="192"/>
    </location>
</feature>
<evidence type="ECO:0000256" key="2">
    <source>
        <dbReference type="SAM" id="Phobius"/>
    </source>
</evidence>
<feature type="transmembrane region" description="Helical" evidence="2">
    <location>
        <begin position="29"/>
        <end position="51"/>
    </location>
</feature>
<organism evidence="4 5">
    <name type="scientific">Hydnomerulius pinastri MD-312</name>
    <dbReference type="NCBI Taxonomy" id="994086"/>
    <lineage>
        <taxon>Eukaryota</taxon>
        <taxon>Fungi</taxon>
        <taxon>Dikarya</taxon>
        <taxon>Basidiomycota</taxon>
        <taxon>Agaricomycotina</taxon>
        <taxon>Agaricomycetes</taxon>
        <taxon>Agaricomycetidae</taxon>
        <taxon>Boletales</taxon>
        <taxon>Boletales incertae sedis</taxon>
        <taxon>Leucogyrophana</taxon>
    </lineage>
</organism>
<keyword evidence="2" id="KW-0472">Membrane</keyword>
<dbReference type="PROSITE" id="PS50181">
    <property type="entry name" value="FBOX"/>
    <property type="match status" value="1"/>
</dbReference>
<proteinExistence type="predicted"/>
<protein>
    <recommendedName>
        <fullName evidence="3">F-box domain-containing protein</fullName>
    </recommendedName>
</protein>